<protein>
    <submittedName>
        <fullName evidence="5">Hemolysin D</fullName>
    </submittedName>
</protein>
<reference evidence="5" key="1">
    <citation type="journal article" date="2014" name="Int. J. Syst. Evol. Microbiol.">
        <title>Complete genome sequence of Corynebacterium casei LMG S-19264T (=DSM 44701T), isolated from a smear-ripened cheese.</title>
        <authorList>
            <consortium name="US DOE Joint Genome Institute (JGI-PGF)"/>
            <person name="Walter F."/>
            <person name="Albersmeier A."/>
            <person name="Kalinowski J."/>
            <person name="Ruckert C."/>
        </authorList>
    </citation>
    <scope>NUCLEOTIDE SEQUENCE</scope>
    <source>
        <strain evidence="5">CGMCC 1.15880</strain>
    </source>
</reference>
<reference evidence="5" key="2">
    <citation type="submission" date="2020-09" db="EMBL/GenBank/DDBJ databases">
        <authorList>
            <person name="Sun Q."/>
            <person name="Zhou Y."/>
        </authorList>
    </citation>
    <scope>NUCLEOTIDE SEQUENCE</scope>
    <source>
        <strain evidence="5">CGMCC 1.15880</strain>
    </source>
</reference>
<dbReference type="NCBIfam" id="TIGR01730">
    <property type="entry name" value="RND_mfp"/>
    <property type="match status" value="1"/>
</dbReference>
<feature type="domain" description="Multidrug resistance protein MdtA-like C-terminal permuted SH3" evidence="4">
    <location>
        <begin position="302"/>
        <end position="355"/>
    </location>
</feature>
<dbReference type="Gene3D" id="2.40.30.170">
    <property type="match status" value="1"/>
</dbReference>
<dbReference type="RefSeq" id="WP_188673451.1">
    <property type="nucleotide sequence ID" value="NZ_BMKA01000002.1"/>
</dbReference>
<organism evidence="5 6">
    <name type="scientific">Neptunicoccus cionae</name>
    <dbReference type="NCBI Taxonomy" id="2035344"/>
    <lineage>
        <taxon>Bacteria</taxon>
        <taxon>Pseudomonadati</taxon>
        <taxon>Pseudomonadota</taxon>
        <taxon>Alphaproteobacteria</taxon>
        <taxon>Rhodobacterales</taxon>
        <taxon>Paracoccaceae</taxon>
        <taxon>Neptunicoccus</taxon>
    </lineage>
</organism>
<feature type="domain" description="CusB-like beta-barrel" evidence="3">
    <location>
        <begin position="217"/>
        <end position="288"/>
    </location>
</feature>
<keyword evidence="6" id="KW-1185">Reference proteome</keyword>
<comment type="caution">
    <text evidence="5">The sequence shown here is derived from an EMBL/GenBank/DDBJ whole genome shotgun (WGS) entry which is preliminary data.</text>
</comment>
<dbReference type="Pfam" id="PF25967">
    <property type="entry name" value="RND-MFP_C"/>
    <property type="match status" value="1"/>
</dbReference>
<sequence>MNVLRQIILCATALAAALYIWATYVPSAAPFLAKLGIEIAQPEDTGAGRGRFQRGPAQVVTALVSEQTLADRISAIGDGRALHSIAVRAKAVGLITELPLSAGGYVEKGQVIARLEDEAETIAVEQARVRLEDAQAAAERIARLETTGAVTEVRLRETQLSLRNAELALRQAEYNLEQRKIEAPVSGYTGIIDIAVGDRVNAQDVLVTITDRSQILIDFRVPERVIGKIKTGQPFTATPLGLRNVEMTGEISAVDTIVERTSRTLRVQGQLDNEADQLRAGMAFSVGLSFPGETLLSIAPLALQWSSDGAFVWVLRDGKVHRAALEIRQRNSDSILVDSDFLKPGDEIVTEGVQTLRGGAEVVLSKKAAAVQKGIGDRT</sequence>
<accession>A0A916QX43</accession>
<evidence type="ECO:0000256" key="1">
    <source>
        <dbReference type="ARBA" id="ARBA00009477"/>
    </source>
</evidence>
<dbReference type="GO" id="GO:0015562">
    <property type="term" value="F:efflux transmembrane transporter activity"/>
    <property type="evidence" value="ECO:0007669"/>
    <property type="project" value="TreeGrafter"/>
</dbReference>
<dbReference type="EMBL" id="BMKA01000002">
    <property type="protein sequence ID" value="GGA17285.1"/>
    <property type="molecule type" value="Genomic_DNA"/>
</dbReference>
<dbReference type="Gene3D" id="2.40.50.100">
    <property type="match status" value="1"/>
</dbReference>
<dbReference type="Gene3D" id="1.10.287.470">
    <property type="entry name" value="Helix hairpin bin"/>
    <property type="match status" value="1"/>
</dbReference>
<proteinExistence type="inferred from homology"/>
<evidence type="ECO:0000313" key="5">
    <source>
        <dbReference type="EMBL" id="GGA17285.1"/>
    </source>
</evidence>
<evidence type="ECO:0000259" key="4">
    <source>
        <dbReference type="Pfam" id="PF25967"/>
    </source>
</evidence>
<evidence type="ECO:0000313" key="6">
    <source>
        <dbReference type="Proteomes" id="UP000628017"/>
    </source>
</evidence>
<evidence type="ECO:0000256" key="2">
    <source>
        <dbReference type="SAM" id="Coils"/>
    </source>
</evidence>
<dbReference type="PANTHER" id="PTHR30469:SF36">
    <property type="entry name" value="BLL3903 PROTEIN"/>
    <property type="match status" value="1"/>
</dbReference>
<dbReference type="InterPro" id="IPR058627">
    <property type="entry name" value="MdtA-like_C"/>
</dbReference>
<dbReference type="InterPro" id="IPR006143">
    <property type="entry name" value="RND_pump_MFP"/>
</dbReference>
<dbReference type="AlphaFoldDB" id="A0A916QX43"/>
<name>A0A916QX43_9RHOB</name>
<feature type="coiled-coil region" evidence="2">
    <location>
        <begin position="124"/>
        <end position="182"/>
    </location>
</feature>
<dbReference type="SUPFAM" id="SSF111369">
    <property type="entry name" value="HlyD-like secretion proteins"/>
    <property type="match status" value="1"/>
</dbReference>
<dbReference type="Pfam" id="PF25954">
    <property type="entry name" value="Beta-barrel_RND_2"/>
    <property type="match status" value="1"/>
</dbReference>
<dbReference type="PANTHER" id="PTHR30469">
    <property type="entry name" value="MULTIDRUG RESISTANCE PROTEIN MDTA"/>
    <property type="match status" value="1"/>
</dbReference>
<dbReference type="Gene3D" id="2.40.420.20">
    <property type="match status" value="1"/>
</dbReference>
<comment type="similarity">
    <text evidence="1">Belongs to the membrane fusion protein (MFP) (TC 8.A.1) family.</text>
</comment>
<evidence type="ECO:0000259" key="3">
    <source>
        <dbReference type="Pfam" id="PF25954"/>
    </source>
</evidence>
<keyword evidence="2" id="KW-0175">Coiled coil</keyword>
<dbReference type="InterPro" id="IPR058792">
    <property type="entry name" value="Beta-barrel_RND_2"/>
</dbReference>
<dbReference type="GO" id="GO:1990281">
    <property type="term" value="C:efflux pump complex"/>
    <property type="evidence" value="ECO:0007669"/>
    <property type="project" value="TreeGrafter"/>
</dbReference>
<gene>
    <name evidence="5" type="ORF">GCM10011498_17340</name>
</gene>
<dbReference type="Proteomes" id="UP000628017">
    <property type="component" value="Unassembled WGS sequence"/>
</dbReference>